<organism evidence="1 2">
    <name type="scientific">Stutzerimonas stutzeri</name>
    <name type="common">Pseudomonas stutzeri</name>
    <dbReference type="NCBI Taxonomy" id="316"/>
    <lineage>
        <taxon>Bacteria</taxon>
        <taxon>Pseudomonadati</taxon>
        <taxon>Pseudomonadota</taxon>
        <taxon>Gammaproteobacteria</taxon>
        <taxon>Pseudomonadales</taxon>
        <taxon>Pseudomonadaceae</taxon>
        <taxon>Stutzerimonas</taxon>
    </lineage>
</organism>
<evidence type="ECO:0000313" key="2">
    <source>
        <dbReference type="Proteomes" id="UP000235897"/>
    </source>
</evidence>
<evidence type="ECO:0008006" key="3">
    <source>
        <dbReference type="Google" id="ProtNLM"/>
    </source>
</evidence>
<name>A0A2N8SQI9_STUST</name>
<dbReference type="OrthoDB" id="7031814at2"/>
<reference evidence="1 2" key="1">
    <citation type="submission" date="2018-01" db="EMBL/GenBank/DDBJ databases">
        <title>Denitrification phenotypes of diverse strains of Pseudomonas stutzeri.</title>
        <authorList>
            <person name="Milligan D.A."/>
            <person name="Bergaust L."/>
            <person name="Bakken L.R."/>
            <person name="Frostegard A."/>
        </authorList>
    </citation>
    <scope>NUCLEOTIDE SEQUENCE [LARGE SCALE GENOMIC DNA]</scope>
    <source>
        <strain evidence="1 2">28a3</strain>
    </source>
</reference>
<dbReference type="Proteomes" id="UP000235897">
    <property type="component" value="Unassembled WGS sequence"/>
</dbReference>
<accession>A0A2N8SQI9</accession>
<evidence type="ECO:0000313" key="1">
    <source>
        <dbReference type="EMBL" id="PNG04758.1"/>
    </source>
</evidence>
<gene>
    <name evidence="1" type="ORF">CXL00_13885</name>
</gene>
<protein>
    <recommendedName>
        <fullName evidence="3">Cthe-2314-like HEPN domain-containing protein</fullName>
    </recommendedName>
</protein>
<dbReference type="AlphaFoldDB" id="A0A2N8SQI9"/>
<proteinExistence type="predicted"/>
<dbReference type="RefSeq" id="WP_102847004.1">
    <property type="nucleotide sequence ID" value="NZ_JAMOIG010000031.1"/>
</dbReference>
<sequence>MFFNSEIQACLNEIQEIAGYDLPENEREVFLVFHGHITSPQPNYITALRNDPKKEHWYHLLVNGVLGNTQSSFACVRYHLENLKKIESEIIKSIEQKNYKEALGNSTIALGNTRIWDFEYQAYVLAYRRCLDQFAGALAAFFKNKYSSFRTLPDFLAKRKPQEVAILLIELHKKHAKNFEFVLSEGGVTSVRDRIAHYEFVQAGTINLSSRGLVFVGGGENLNLNFEEKSLLSETLEEKTVALHNCISEMIHCYVSEVTKWQRVQNF</sequence>
<comment type="caution">
    <text evidence="1">The sequence shown here is derived from an EMBL/GenBank/DDBJ whole genome shotgun (WGS) entry which is preliminary data.</text>
</comment>
<dbReference type="EMBL" id="POUW01000005">
    <property type="protein sequence ID" value="PNG04758.1"/>
    <property type="molecule type" value="Genomic_DNA"/>
</dbReference>